<dbReference type="InterPro" id="IPR043129">
    <property type="entry name" value="ATPase_NBD"/>
</dbReference>
<dbReference type="SUPFAM" id="SSF53067">
    <property type="entry name" value="Actin-like ATPase domain"/>
    <property type="match status" value="1"/>
</dbReference>
<comment type="similarity">
    <text evidence="1">Belongs to the ROK (NagC/XylR) family.</text>
</comment>
<dbReference type="RefSeq" id="WP_131153164.1">
    <property type="nucleotide sequence ID" value="NZ_CP036402.1"/>
</dbReference>
<dbReference type="EMBL" id="CP036402">
    <property type="protein sequence ID" value="QBI18166.1"/>
    <property type="molecule type" value="Genomic_DNA"/>
</dbReference>
<reference evidence="2 3" key="1">
    <citation type="submission" date="2019-01" db="EMBL/GenBank/DDBJ databases">
        <title>Egibacter rhizosphaerae EGI 80759T.</title>
        <authorList>
            <person name="Chen D.-D."/>
            <person name="Tian Y."/>
            <person name="Jiao J.-Y."/>
            <person name="Zhang X.-T."/>
            <person name="Zhang Y.-G."/>
            <person name="Zhang Y."/>
            <person name="Xiao M."/>
            <person name="Shu W.-S."/>
            <person name="Li W.-J."/>
        </authorList>
    </citation>
    <scope>NUCLEOTIDE SEQUENCE [LARGE SCALE GENOMIC DNA]</scope>
    <source>
        <strain evidence="2 3">EGI 80759</strain>
    </source>
</reference>
<keyword evidence="3" id="KW-1185">Reference proteome</keyword>
<dbReference type="Gene3D" id="3.30.420.40">
    <property type="match status" value="2"/>
</dbReference>
<dbReference type="PANTHER" id="PTHR18964:SF173">
    <property type="entry name" value="GLUCOKINASE"/>
    <property type="match status" value="1"/>
</dbReference>
<dbReference type="Proteomes" id="UP000291469">
    <property type="component" value="Chromosome"/>
</dbReference>
<dbReference type="InterPro" id="IPR000600">
    <property type="entry name" value="ROK"/>
</dbReference>
<dbReference type="AlphaFoldDB" id="A0A411YAD7"/>
<dbReference type="KEGG" id="erz:ER308_00310"/>
<evidence type="ECO:0000313" key="2">
    <source>
        <dbReference type="EMBL" id="QBI18166.1"/>
    </source>
</evidence>
<sequence>MSGTAVGVDIGGTKIAAGIVSPDGSVSMHSRVGTPSGDPVRMADAVVELVQSLGAAWTEPATSTGAVRPAALPVGVGAAGIVDRDGRVRFSPNVPGWLDHPLQEQLSERLDAPVAVENDANAAAWGEFRVGAARGAGRSAALLTVGTGVGGGIVEDGRLIRGANGLAAELGHLIVAEGGVKCECGNRGCLESYASGTAIGRTARDRVRDGSLPPDSELIALEPDELTGVAVTRASQRGDEGAQAVLAECGSWLGVGLANVVNALDPEVVVVGGGGAQAGEPLLAPARAACEERLVGRDYRRVPPVVPAELGEDAGIIGAAMLLLDG</sequence>
<evidence type="ECO:0000256" key="1">
    <source>
        <dbReference type="ARBA" id="ARBA00006479"/>
    </source>
</evidence>
<dbReference type="OrthoDB" id="9810372at2"/>
<evidence type="ECO:0000313" key="3">
    <source>
        <dbReference type="Proteomes" id="UP000291469"/>
    </source>
</evidence>
<dbReference type="PROSITE" id="PS01125">
    <property type="entry name" value="ROK"/>
    <property type="match status" value="1"/>
</dbReference>
<dbReference type="InterPro" id="IPR049874">
    <property type="entry name" value="ROK_cs"/>
</dbReference>
<dbReference type="PANTHER" id="PTHR18964">
    <property type="entry name" value="ROK (REPRESSOR, ORF, KINASE) FAMILY"/>
    <property type="match status" value="1"/>
</dbReference>
<protein>
    <submittedName>
        <fullName evidence="2">ROK family protein</fullName>
    </submittedName>
</protein>
<organism evidence="2 3">
    <name type="scientific">Egibacter rhizosphaerae</name>
    <dbReference type="NCBI Taxonomy" id="1670831"/>
    <lineage>
        <taxon>Bacteria</taxon>
        <taxon>Bacillati</taxon>
        <taxon>Actinomycetota</taxon>
        <taxon>Nitriliruptoria</taxon>
        <taxon>Egibacterales</taxon>
        <taxon>Egibacteraceae</taxon>
        <taxon>Egibacter</taxon>
    </lineage>
</organism>
<name>A0A411YAD7_9ACTN</name>
<proteinExistence type="inferred from homology"/>
<dbReference type="Pfam" id="PF00480">
    <property type="entry name" value="ROK"/>
    <property type="match status" value="1"/>
</dbReference>
<gene>
    <name evidence="2" type="ORF">ER308_00310</name>
</gene>
<accession>A0A411YAD7</accession>